<comment type="function">
    <text evidence="1">Core subunit of the mitochondrial membrane respiratory chain NADH dehydrogenase (Complex I) that is believed to belong to the minimal assembly required for catalysis. Complex I functions in the transfer of electrons from NADH to the respiratory chain. The immediate electron acceptor for the enzyme is believed to be ubiquinone.</text>
</comment>
<evidence type="ECO:0000256" key="5">
    <source>
        <dbReference type="ARBA" id="ARBA00021008"/>
    </source>
</evidence>
<evidence type="ECO:0000256" key="10">
    <source>
        <dbReference type="ARBA" id="ARBA00022967"/>
    </source>
</evidence>
<evidence type="ECO:0000256" key="13">
    <source>
        <dbReference type="ARBA" id="ARBA00023027"/>
    </source>
</evidence>
<comment type="catalytic activity">
    <reaction evidence="17 18">
        <text>a ubiquinone + NADH + 5 H(+)(in) = a ubiquinol + NAD(+) + 4 H(+)(out)</text>
        <dbReference type="Rhea" id="RHEA:29091"/>
        <dbReference type="Rhea" id="RHEA-COMP:9565"/>
        <dbReference type="Rhea" id="RHEA-COMP:9566"/>
        <dbReference type="ChEBI" id="CHEBI:15378"/>
        <dbReference type="ChEBI" id="CHEBI:16389"/>
        <dbReference type="ChEBI" id="CHEBI:17976"/>
        <dbReference type="ChEBI" id="CHEBI:57540"/>
        <dbReference type="ChEBI" id="CHEBI:57945"/>
        <dbReference type="EC" id="7.1.1.2"/>
    </reaction>
</comment>
<evidence type="ECO:0000256" key="3">
    <source>
        <dbReference type="ARBA" id="ARBA00007012"/>
    </source>
</evidence>
<name>A0A343L7Q3_9CUCU</name>
<dbReference type="EC" id="7.1.1.2" evidence="4 18"/>
<keyword evidence="15 18" id="KW-0496">Mitochondrion</keyword>
<evidence type="ECO:0000256" key="12">
    <source>
        <dbReference type="ARBA" id="ARBA00022989"/>
    </source>
</evidence>
<organism evidence="20">
    <name type="scientific">Cassida circumdata</name>
    <dbReference type="NCBI Taxonomy" id="111203"/>
    <lineage>
        <taxon>Eukaryota</taxon>
        <taxon>Metazoa</taxon>
        <taxon>Ecdysozoa</taxon>
        <taxon>Arthropoda</taxon>
        <taxon>Hexapoda</taxon>
        <taxon>Insecta</taxon>
        <taxon>Pterygota</taxon>
        <taxon>Neoptera</taxon>
        <taxon>Endopterygota</taxon>
        <taxon>Coleoptera</taxon>
        <taxon>Polyphaga</taxon>
        <taxon>Cucujiformia</taxon>
        <taxon>Chrysomeloidea</taxon>
        <taxon>Chrysomelidae</taxon>
        <taxon>Cassidinae</taxon>
        <taxon>Cassida</taxon>
    </lineage>
</organism>
<feature type="transmembrane region" description="Helical" evidence="18">
    <location>
        <begin position="196"/>
        <end position="215"/>
    </location>
</feature>
<keyword evidence="9 18" id="KW-0999">Mitochondrion inner membrane</keyword>
<dbReference type="InterPro" id="IPR001750">
    <property type="entry name" value="ND/Mrp_TM"/>
</dbReference>
<keyword evidence="14 18" id="KW-0830">Ubiquinone</keyword>
<evidence type="ECO:0000256" key="9">
    <source>
        <dbReference type="ARBA" id="ARBA00022792"/>
    </source>
</evidence>
<evidence type="ECO:0000256" key="18">
    <source>
        <dbReference type="RuleBase" id="RU003403"/>
    </source>
</evidence>
<keyword evidence="11 18" id="KW-0249">Electron transport</keyword>
<keyword evidence="7 18" id="KW-0679">Respiratory chain</keyword>
<dbReference type="InterPro" id="IPR050175">
    <property type="entry name" value="Complex_I_Subunit_2"/>
</dbReference>
<comment type="subcellular location">
    <subcellularLocation>
        <location evidence="2 18">Mitochondrion inner membrane</location>
        <topology evidence="2 18">Multi-pass membrane protein</topology>
    </subcellularLocation>
</comment>
<dbReference type="PANTHER" id="PTHR46552:SF1">
    <property type="entry name" value="NADH-UBIQUINONE OXIDOREDUCTASE CHAIN 2"/>
    <property type="match status" value="1"/>
</dbReference>
<evidence type="ECO:0000256" key="4">
    <source>
        <dbReference type="ARBA" id="ARBA00012944"/>
    </source>
</evidence>
<feature type="transmembrane region" description="Helical" evidence="18">
    <location>
        <begin position="148"/>
        <end position="166"/>
    </location>
</feature>
<keyword evidence="8 18" id="KW-0812">Transmembrane</keyword>
<feature type="transmembrane region" description="Helical" evidence="18">
    <location>
        <begin position="12"/>
        <end position="33"/>
    </location>
</feature>
<evidence type="ECO:0000313" key="20">
    <source>
        <dbReference type="EMBL" id="ATL63079.1"/>
    </source>
</evidence>
<dbReference type="GO" id="GO:0008137">
    <property type="term" value="F:NADH dehydrogenase (ubiquinone) activity"/>
    <property type="evidence" value="ECO:0007669"/>
    <property type="project" value="UniProtKB-EC"/>
</dbReference>
<evidence type="ECO:0000256" key="6">
    <source>
        <dbReference type="ARBA" id="ARBA00022448"/>
    </source>
</evidence>
<keyword evidence="13 18" id="KW-0520">NAD</keyword>
<feature type="transmembrane region" description="Helical" evidence="18">
    <location>
        <begin position="236"/>
        <end position="255"/>
    </location>
</feature>
<dbReference type="PANTHER" id="PTHR46552">
    <property type="entry name" value="NADH-UBIQUINONE OXIDOREDUCTASE CHAIN 2"/>
    <property type="match status" value="1"/>
</dbReference>
<keyword evidence="16 18" id="KW-0472">Membrane</keyword>
<feature type="transmembrane region" description="Helical" evidence="18">
    <location>
        <begin position="60"/>
        <end position="87"/>
    </location>
</feature>
<dbReference type="InterPro" id="IPR003917">
    <property type="entry name" value="NADH_UbQ_OxRdtase_chain2"/>
</dbReference>
<evidence type="ECO:0000256" key="17">
    <source>
        <dbReference type="ARBA" id="ARBA00049551"/>
    </source>
</evidence>
<dbReference type="GO" id="GO:0005743">
    <property type="term" value="C:mitochondrial inner membrane"/>
    <property type="evidence" value="ECO:0007669"/>
    <property type="project" value="UniProtKB-SubCell"/>
</dbReference>
<feature type="transmembrane region" description="Helical" evidence="18">
    <location>
        <begin position="309"/>
        <end position="331"/>
    </location>
</feature>
<keyword evidence="12 18" id="KW-1133">Transmembrane helix</keyword>
<dbReference type="PRINTS" id="PR01436">
    <property type="entry name" value="NADHDHGNASE2"/>
</dbReference>
<keyword evidence="10 18" id="KW-1278">Translocase</keyword>
<reference evidence="20" key="1">
    <citation type="journal article" date="2017" name="Mitochondrial DNA Part B Resour">
        <title>Mitochondrial genome of Taiwania circumdata (Coleoptera: Chrysomelidae: Cassidinae) and phylogenetic analysis.</title>
        <authorList>
            <person name="Yang X.-Z."/>
            <person name="Li X.-P."/>
            <person name="Wen C.-L."/>
            <person name="Jia C.-L."/>
            <person name="Zhang L."/>
            <person name="Yuan M.-L."/>
        </authorList>
    </citation>
    <scope>NUCLEOTIDE SEQUENCE</scope>
</reference>
<evidence type="ECO:0000256" key="16">
    <source>
        <dbReference type="ARBA" id="ARBA00023136"/>
    </source>
</evidence>
<proteinExistence type="inferred from homology"/>
<comment type="function">
    <text evidence="18">Core subunit of the mitochondrial membrane respiratory chain NADH dehydrogenase (Complex I) which catalyzes electron transfer from NADH through the respiratory chain, using ubiquinone as an electron acceptor. Essential for the catalytic activity and assembly of complex I.</text>
</comment>
<accession>A0A343L7Q3</accession>
<feature type="transmembrane region" description="Helical" evidence="18">
    <location>
        <begin position="261"/>
        <end position="288"/>
    </location>
</feature>
<evidence type="ECO:0000256" key="11">
    <source>
        <dbReference type="ARBA" id="ARBA00022982"/>
    </source>
</evidence>
<evidence type="ECO:0000256" key="7">
    <source>
        <dbReference type="ARBA" id="ARBA00022660"/>
    </source>
</evidence>
<evidence type="ECO:0000256" key="14">
    <source>
        <dbReference type="ARBA" id="ARBA00023075"/>
    </source>
</evidence>
<dbReference type="AlphaFoldDB" id="A0A343L7Q3"/>
<geneLocation type="mitochondrion" evidence="20"/>
<sequence length="332" mass="39163">MNKFYKMMFFSMLMLSSLITISSYSWLMMWMGIEINLMSMIPLMMKKNNILSSESMMKYFIIQSLASTLLMFSILIMEINMIMFYNYQSMMMIIFQSSLIMKLGLAPFQSWLVEVMSGLTWMNCLIMLTWQKVGPMIMLMMTMKNSYLINLTIIMSSLISGIQGLNQISLRKIMAYSSINHMSWMMISFMSSSWTWTIYFIVYSLSNLNLILFLNKMNFFYINQINSMNNNKMLKMMIMMNFLSMSGLPPMIGFLPKWLTINYMIINNSMLLTFILIISTLMHIYFYIRIIIPSLTMKTKEPKIYMNQNFSTSLMFMNLTFLGSLPICYVMF</sequence>
<keyword evidence="6" id="KW-0813">Transport</keyword>
<evidence type="ECO:0000256" key="15">
    <source>
        <dbReference type="ARBA" id="ARBA00023128"/>
    </source>
</evidence>
<dbReference type="EMBL" id="MF946562">
    <property type="protein sequence ID" value="ATL63079.1"/>
    <property type="molecule type" value="Genomic_DNA"/>
</dbReference>
<feature type="domain" description="NADH:quinone oxidoreductase/Mrp antiporter transmembrane" evidence="19">
    <location>
        <begin position="23"/>
        <end position="281"/>
    </location>
</feature>
<evidence type="ECO:0000256" key="1">
    <source>
        <dbReference type="ARBA" id="ARBA00003257"/>
    </source>
</evidence>
<evidence type="ECO:0000259" key="19">
    <source>
        <dbReference type="Pfam" id="PF00361"/>
    </source>
</evidence>
<gene>
    <name evidence="20" type="primary">ND2</name>
</gene>
<protein>
    <recommendedName>
        <fullName evidence="5 18">NADH-ubiquinone oxidoreductase chain 2</fullName>
        <ecNumber evidence="4 18">7.1.1.2</ecNumber>
    </recommendedName>
</protein>
<dbReference type="GO" id="GO:0006120">
    <property type="term" value="P:mitochondrial electron transport, NADH to ubiquinone"/>
    <property type="evidence" value="ECO:0007669"/>
    <property type="project" value="InterPro"/>
</dbReference>
<evidence type="ECO:0000256" key="2">
    <source>
        <dbReference type="ARBA" id="ARBA00004448"/>
    </source>
</evidence>
<comment type="similarity">
    <text evidence="3 18">Belongs to the complex I subunit 2 family.</text>
</comment>
<evidence type="ECO:0000256" key="8">
    <source>
        <dbReference type="ARBA" id="ARBA00022692"/>
    </source>
</evidence>
<dbReference type="Pfam" id="PF00361">
    <property type="entry name" value="Proton_antipo_M"/>
    <property type="match status" value="1"/>
</dbReference>